<dbReference type="PANTHER" id="PTHR43399:SF4">
    <property type="entry name" value="CELL WALL-ASSOCIATED PROTEASE"/>
    <property type="match status" value="1"/>
</dbReference>
<dbReference type="Gene3D" id="2.60.120.380">
    <property type="match status" value="1"/>
</dbReference>
<evidence type="ECO:0000256" key="2">
    <source>
        <dbReference type="ARBA" id="ARBA00022670"/>
    </source>
</evidence>
<evidence type="ECO:0000313" key="9">
    <source>
        <dbReference type="EMBL" id="WNZ21932.1"/>
    </source>
</evidence>
<dbReference type="InterPro" id="IPR034204">
    <property type="entry name" value="PfSUB1-like_cat_dom"/>
</dbReference>
<reference evidence="9" key="1">
    <citation type="submission" date="2020-05" db="EMBL/GenBank/DDBJ databases">
        <authorList>
            <person name="Zhu T."/>
            <person name="Keshari N."/>
            <person name="Lu X."/>
        </authorList>
    </citation>
    <scope>NUCLEOTIDE SEQUENCE</scope>
    <source>
        <strain evidence="9">NK1-12</strain>
    </source>
</reference>
<dbReference type="RefSeq" id="WP_316433269.1">
    <property type="nucleotide sequence ID" value="NZ_CP053586.1"/>
</dbReference>
<proteinExistence type="inferred from homology"/>
<sequence length="519" mass="56436">MTTLESMSNFTSRLGSRSLLPASLPMLGSSPSSAPLKQRQQRLAKSLAFRPYRLQDGPQTNTGVKRFQGVGSLDRRDRLDPNARKRYYYEDWSLPRSARVGQLVEVSLRSRKFDSYLYLVGGRSRRGRLLLSGFNTRFTDGSDFLSSDSRLVFTVKPGVQYRLRVTSENPRATGRYTINFRVYPASSSEFDFFYGSGLVDAGSAVARAVNRPAFRTNTLLGGDDWGRDLVQAPAVWEQGFTGQGITVAVLDSGVDYTHSELTNNIWTNSKEIAANGIDDDQNGYIDDVRGWDFLSNDNDPNDLPTDGHGTHVAGTIAAARNGTGVTGVAPDAKIMPLRVFDENSTIDDPTLNLNVIRGIDYAINNGAKVINLSLRKAIRYDFELGAALQRAAQAGIVVVVASGNDRINEGMVQPSELAFRAMINNLGIAVGAVNREQRMALFSNPAGRSLGNFVVAPGVAVRSTLPLEQFTEFNGTSMAAPHVSGVAALMLSANPNLAPSQVYSILTRTANPRNVEVSP</sequence>
<dbReference type="Pfam" id="PF00082">
    <property type="entry name" value="Peptidase_S8"/>
    <property type="match status" value="1"/>
</dbReference>
<dbReference type="InterPro" id="IPR023827">
    <property type="entry name" value="Peptidase_S8_Asp-AS"/>
</dbReference>
<accession>A0AA97AIK9</accession>
<dbReference type="InterPro" id="IPR036852">
    <property type="entry name" value="Peptidase_S8/S53_dom_sf"/>
</dbReference>
<dbReference type="EMBL" id="CP053586">
    <property type="protein sequence ID" value="WNZ21932.1"/>
    <property type="molecule type" value="Genomic_DNA"/>
</dbReference>
<keyword evidence="3 6" id="KW-0378">Hydrolase</keyword>
<dbReference type="InterPro" id="IPR015500">
    <property type="entry name" value="Peptidase_S8_subtilisin-rel"/>
</dbReference>
<dbReference type="Gene3D" id="3.40.50.200">
    <property type="entry name" value="Peptidase S8/S53 domain"/>
    <property type="match status" value="1"/>
</dbReference>
<evidence type="ECO:0000256" key="6">
    <source>
        <dbReference type="PROSITE-ProRule" id="PRU01240"/>
    </source>
</evidence>
<dbReference type="PROSITE" id="PS00138">
    <property type="entry name" value="SUBTILASE_SER"/>
    <property type="match status" value="1"/>
</dbReference>
<evidence type="ECO:0000256" key="3">
    <source>
        <dbReference type="ARBA" id="ARBA00022801"/>
    </source>
</evidence>
<evidence type="ECO:0000256" key="4">
    <source>
        <dbReference type="ARBA" id="ARBA00022825"/>
    </source>
</evidence>
<dbReference type="PANTHER" id="PTHR43399">
    <property type="entry name" value="SUBTILISIN-RELATED"/>
    <property type="match status" value="1"/>
</dbReference>
<dbReference type="GO" id="GO:0006508">
    <property type="term" value="P:proteolysis"/>
    <property type="evidence" value="ECO:0007669"/>
    <property type="project" value="UniProtKB-KW"/>
</dbReference>
<dbReference type="PROSITE" id="PS00137">
    <property type="entry name" value="SUBTILASE_HIS"/>
    <property type="match status" value="1"/>
</dbReference>
<evidence type="ECO:0000259" key="8">
    <source>
        <dbReference type="Pfam" id="PF00082"/>
    </source>
</evidence>
<dbReference type="GO" id="GO:0004252">
    <property type="term" value="F:serine-type endopeptidase activity"/>
    <property type="evidence" value="ECO:0007669"/>
    <property type="project" value="UniProtKB-UniRule"/>
</dbReference>
<feature type="active site" description="Charge relay system" evidence="5 6">
    <location>
        <position position="251"/>
    </location>
</feature>
<dbReference type="PROSITE" id="PS51892">
    <property type="entry name" value="SUBTILASE"/>
    <property type="match status" value="1"/>
</dbReference>
<name>A0AA97AIK9_9CYAN</name>
<dbReference type="InterPro" id="IPR000209">
    <property type="entry name" value="Peptidase_S8/S53_dom"/>
</dbReference>
<dbReference type="SUPFAM" id="SSF52743">
    <property type="entry name" value="Subtilisin-like"/>
    <property type="match status" value="1"/>
</dbReference>
<protein>
    <submittedName>
        <fullName evidence="9">S8 family serine peptidase</fullName>
    </submittedName>
</protein>
<feature type="active site" description="Charge relay system" evidence="5 6">
    <location>
        <position position="308"/>
    </location>
</feature>
<keyword evidence="2 6" id="KW-0645">Protease</keyword>
<dbReference type="InterPro" id="IPR051048">
    <property type="entry name" value="Peptidase_S8/S53_subtilisin"/>
</dbReference>
<keyword evidence="4 6" id="KW-0720">Serine protease</keyword>
<feature type="active site" description="Charge relay system" evidence="5 6">
    <location>
        <position position="477"/>
    </location>
</feature>
<dbReference type="InterPro" id="IPR022398">
    <property type="entry name" value="Peptidase_S8_His-AS"/>
</dbReference>
<dbReference type="PROSITE" id="PS00136">
    <property type="entry name" value="SUBTILASE_ASP"/>
    <property type="match status" value="1"/>
</dbReference>
<feature type="domain" description="Peptidase S8/S53" evidence="8">
    <location>
        <begin position="242"/>
        <end position="512"/>
    </location>
</feature>
<dbReference type="CDD" id="cd07473">
    <property type="entry name" value="Peptidases_S8_Subtilisin_like"/>
    <property type="match status" value="1"/>
</dbReference>
<evidence type="ECO:0000256" key="7">
    <source>
        <dbReference type="RuleBase" id="RU003355"/>
    </source>
</evidence>
<gene>
    <name evidence="9" type="ORF">HJG54_02990</name>
</gene>
<evidence type="ECO:0000256" key="1">
    <source>
        <dbReference type="ARBA" id="ARBA00011073"/>
    </source>
</evidence>
<comment type="similarity">
    <text evidence="1 6 7">Belongs to the peptidase S8 family.</text>
</comment>
<organism evidence="9">
    <name type="scientific">Leptolyngbya sp. NK1-12</name>
    <dbReference type="NCBI Taxonomy" id="2547451"/>
    <lineage>
        <taxon>Bacteria</taxon>
        <taxon>Bacillati</taxon>
        <taxon>Cyanobacteriota</taxon>
        <taxon>Cyanophyceae</taxon>
        <taxon>Leptolyngbyales</taxon>
        <taxon>Leptolyngbyaceae</taxon>
        <taxon>Leptolyngbya group</taxon>
        <taxon>Leptolyngbya</taxon>
    </lineage>
</organism>
<dbReference type="AlphaFoldDB" id="A0AA97AIK9"/>
<evidence type="ECO:0000256" key="5">
    <source>
        <dbReference type="PIRSR" id="PIRSR615500-1"/>
    </source>
</evidence>
<dbReference type="PRINTS" id="PR00723">
    <property type="entry name" value="SUBTILISIN"/>
</dbReference>
<dbReference type="InterPro" id="IPR023828">
    <property type="entry name" value="Peptidase_S8_Ser-AS"/>
</dbReference>